<keyword evidence="3" id="KW-1185">Reference proteome</keyword>
<evidence type="ECO:0000313" key="3">
    <source>
        <dbReference type="Proteomes" id="UP000735302"/>
    </source>
</evidence>
<organism evidence="2 3">
    <name type="scientific">Plakobranchus ocellatus</name>
    <dbReference type="NCBI Taxonomy" id="259542"/>
    <lineage>
        <taxon>Eukaryota</taxon>
        <taxon>Metazoa</taxon>
        <taxon>Spiralia</taxon>
        <taxon>Lophotrochozoa</taxon>
        <taxon>Mollusca</taxon>
        <taxon>Gastropoda</taxon>
        <taxon>Heterobranchia</taxon>
        <taxon>Euthyneura</taxon>
        <taxon>Panpulmonata</taxon>
        <taxon>Sacoglossa</taxon>
        <taxon>Placobranchoidea</taxon>
        <taxon>Plakobranchidae</taxon>
        <taxon>Plakobranchus</taxon>
    </lineage>
</organism>
<feature type="region of interest" description="Disordered" evidence="1">
    <location>
        <begin position="58"/>
        <end position="79"/>
    </location>
</feature>
<sequence>MRFFGPGLEIEPPPISWWADALSTPPRKEEIHIKSKVQMFLSEDEGFRFLYIASPQQGDLRLSGPPSDQGAGDRTRTRDSMVPAYLRAYSVATVPPKQPKLKKIRCKQPG</sequence>
<reference evidence="2 3" key="1">
    <citation type="journal article" date="2021" name="Elife">
        <title>Chloroplast acquisition without the gene transfer in kleptoplastic sea slugs, Plakobranchus ocellatus.</title>
        <authorList>
            <person name="Maeda T."/>
            <person name="Takahashi S."/>
            <person name="Yoshida T."/>
            <person name="Shimamura S."/>
            <person name="Takaki Y."/>
            <person name="Nagai Y."/>
            <person name="Toyoda A."/>
            <person name="Suzuki Y."/>
            <person name="Arimoto A."/>
            <person name="Ishii H."/>
            <person name="Satoh N."/>
            <person name="Nishiyama T."/>
            <person name="Hasebe M."/>
            <person name="Maruyama T."/>
            <person name="Minagawa J."/>
            <person name="Obokata J."/>
            <person name="Shigenobu S."/>
        </authorList>
    </citation>
    <scope>NUCLEOTIDE SEQUENCE [LARGE SCALE GENOMIC DNA]</scope>
</reference>
<proteinExistence type="predicted"/>
<accession>A0AAV4CJ87</accession>
<protein>
    <submittedName>
        <fullName evidence="2">Uncharacterized protein</fullName>
    </submittedName>
</protein>
<dbReference type="EMBL" id="BLXT01006291">
    <property type="protein sequence ID" value="GFO30914.1"/>
    <property type="molecule type" value="Genomic_DNA"/>
</dbReference>
<gene>
    <name evidence="2" type="ORF">PoB_005741900</name>
</gene>
<name>A0AAV4CJ87_9GAST</name>
<comment type="caution">
    <text evidence="2">The sequence shown here is derived from an EMBL/GenBank/DDBJ whole genome shotgun (WGS) entry which is preliminary data.</text>
</comment>
<evidence type="ECO:0000256" key="1">
    <source>
        <dbReference type="SAM" id="MobiDB-lite"/>
    </source>
</evidence>
<dbReference type="Proteomes" id="UP000735302">
    <property type="component" value="Unassembled WGS sequence"/>
</dbReference>
<dbReference type="AlphaFoldDB" id="A0AAV4CJ87"/>
<evidence type="ECO:0000313" key="2">
    <source>
        <dbReference type="EMBL" id="GFO30914.1"/>
    </source>
</evidence>